<dbReference type="RefSeq" id="WP_089885320.1">
    <property type="nucleotide sequence ID" value="NZ_FNPF01000018.1"/>
</dbReference>
<sequence length="91" mass="9432">MTRYFLGFTTMISVYAMSAGSALAQGRHGNGGGYGWWWGRGGGHGSGNGGSEVASVPEIDAASGVLALAAVAALVALFYELRRRRAARPID</sequence>
<keyword evidence="1" id="KW-1133">Transmembrane helix</keyword>
<keyword evidence="2" id="KW-0732">Signal</keyword>
<gene>
    <name evidence="3" type="ORF">SAMN05444340_11867</name>
</gene>
<dbReference type="EMBL" id="FNPF01000018">
    <property type="protein sequence ID" value="SDY79846.1"/>
    <property type="molecule type" value="Genomic_DNA"/>
</dbReference>
<keyword evidence="4" id="KW-1185">Reference proteome</keyword>
<dbReference type="NCBIfam" id="TIGR04161">
    <property type="entry name" value="VPEID-CTERM"/>
    <property type="match status" value="1"/>
</dbReference>
<organism evidence="3 4">
    <name type="scientific">Citreimonas salinaria</name>
    <dbReference type="NCBI Taxonomy" id="321339"/>
    <lineage>
        <taxon>Bacteria</taxon>
        <taxon>Pseudomonadati</taxon>
        <taxon>Pseudomonadota</taxon>
        <taxon>Alphaproteobacteria</taxon>
        <taxon>Rhodobacterales</taxon>
        <taxon>Roseobacteraceae</taxon>
        <taxon>Citreimonas</taxon>
    </lineage>
</organism>
<accession>A0A1H3MTE3</accession>
<keyword evidence="1" id="KW-0812">Transmembrane</keyword>
<protein>
    <submittedName>
        <fullName evidence="3">VPEID-CTERM protein sorting domain-containing protein</fullName>
    </submittedName>
</protein>
<evidence type="ECO:0000313" key="4">
    <source>
        <dbReference type="Proteomes" id="UP000199286"/>
    </source>
</evidence>
<feature type="transmembrane region" description="Helical" evidence="1">
    <location>
        <begin position="61"/>
        <end position="79"/>
    </location>
</feature>
<reference evidence="3 4" key="1">
    <citation type="submission" date="2016-10" db="EMBL/GenBank/DDBJ databases">
        <authorList>
            <person name="de Groot N.N."/>
        </authorList>
    </citation>
    <scope>NUCLEOTIDE SEQUENCE [LARGE SCALE GENOMIC DNA]</scope>
    <source>
        <strain evidence="3 4">DSM 26880</strain>
    </source>
</reference>
<evidence type="ECO:0000256" key="1">
    <source>
        <dbReference type="SAM" id="Phobius"/>
    </source>
</evidence>
<dbReference type="Proteomes" id="UP000199286">
    <property type="component" value="Unassembled WGS sequence"/>
</dbReference>
<feature type="chain" id="PRO_5011564259" evidence="2">
    <location>
        <begin position="25"/>
        <end position="91"/>
    </location>
</feature>
<feature type="signal peptide" evidence="2">
    <location>
        <begin position="1"/>
        <end position="24"/>
    </location>
</feature>
<dbReference type="AlphaFoldDB" id="A0A1H3MTE3"/>
<evidence type="ECO:0000256" key="2">
    <source>
        <dbReference type="SAM" id="SignalP"/>
    </source>
</evidence>
<evidence type="ECO:0000313" key="3">
    <source>
        <dbReference type="EMBL" id="SDY79846.1"/>
    </source>
</evidence>
<dbReference type="InterPro" id="IPR026422">
    <property type="entry name" value="VPEID-CTERM"/>
</dbReference>
<name>A0A1H3MTE3_9RHOB</name>
<proteinExistence type="predicted"/>
<keyword evidence="1" id="KW-0472">Membrane</keyword>